<proteinExistence type="predicted"/>
<feature type="compositionally biased region" description="Low complexity" evidence="8">
    <location>
        <begin position="391"/>
        <end position="407"/>
    </location>
</feature>
<evidence type="ECO:0000256" key="6">
    <source>
        <dbReference type="ARBA" id="ARBA00022989"/>
    </source>
</evidence>
<dbReference type="InterPro" id="IPR049328">
    <property type="entry name" value="TM_ErbB1"/>
</dbReference>
<feature type="region of interest" description="Disordered" evidence="8">
    <location>
        <begin position="373"/>
        <end position="415"/>
    </location>
</feature>
<evidence type="ECO:0000256" key="3">
    <source>
        <dbReference type="ARBA" id="ARBA00022692"/>
    </source>
</evidence>
<feature type="chain" id="PRO_5041445114" description="Epidermal growth factor receptor-like transmembrane-juxtamembrane segment domain-containing protein" evidence="10">
    <location>
        <begin position="31"/>
        <end position="463"/>
    </location>
</feature>
<dbReference type="Pfam" id="PF21314">
    <property type="entry name" value="TM_ErbB1"/>
    <property type="match status" value="1"/>
</dbReference>
<feature type="region of interest" description="Disordered" evidence="8">
    <location>
        <begin position="437"/>
        <end position="456"/>
    </location>
</feature>
<dbReference type="Proteomes" id="UP001163798">
    <property type="component" value="Unassembled WGS sequence"/>
</dbReference>
<sequence>MPDVMIRRRPALSGLLFLYAFLRQVTLVSSIGVNRSIDDTLGDSVTGDRPTYLPDTLGVWEDNTCLDCALVPPTSNAFDGTYTAATYNPDLKNISISFAFTGTAIYVYFILANNPDPGISASTAANFTLDGNLVSTFTHSPDSSSSAPDFYFNDSALAFSKTSLKNVTHQMVISTSGLNSNYYLNFDYALYTFQNPSTATSSTSSSSSATSSTAGASTSLQSDSKSVSAGAIAGGVVGGVAVVTIICAVWFFCLRRKKKKADEYHHDDPNTVLQSEIDPFILPPAPMSDAYTLPDNSFSPPSTFRTSTALLKRSATSGTTEAVPHTSTTINLLPSDSKAAIRRQRQQELERQMQQIGDEIKDLQIEAEERNTARDGMSTMMSPSSGQSRAPLSVTRSSRPVRSPRSPYGKEDVSQLKAQIQAMSEHIAYLQDQQNSAWAQGLSDEPPPGYSPGPVDGHAVLTV</sequence>
<comment type="caution">
    <text evidence="12">The sequence shown here is derived from an EMBL/GenBank/DDBJ whole genome shotgun (WGS) entry which is preliminary data.</text>
</comment>
<evidence type="ECO:0000259" key="11">
    <source>
        <dbReference type="Pfam" id="PF21314"/>
    </source>
</evidence>
<evidence type="ECO:0000256" key="8">
    <source>
        <dbReference type="SAM" id="MobiDB-lite"/>
    </source>
</evidence>
<keyword evidence="3 9" id="KW-0812">Transmembrane</keyword>
<keyword evidence="6 9" id="KW-1133">Transmembrane helix</keyword>
<protein>
    <recommendedName>
        <fullName evidence="11">Epidermal growth factor receptor-like transmembrane-juxtamembrane segment domain-containing protein</fullName>
    </recommendedName>
</protein>
<dbReference type="GO" id="GO:0071944">
    <property type="term" value="C:cell periphery"/>
    <property type="evidence" value="ECO:0007669"/>
    <property type="project" value="UniProtKB-ARBA"/>
</dbReference>
<evidence type="ECO:0000256" key="4">
    <source>
        <dbReference type="ARBA" id="ARBA00022741"/>
    </source>
</evidence>
<dbReference type="PANTHER" id="PTHR15549:SF26">
    <property type="entry name" value="AXIAL BUDDING PATTERN PROTEIN 2-RELATED"/>
    <property type="match status" value="1"/>
</dbReference>
<evidence type="ECO:0000313" key="12">
    <source>
        <dbReference type="EMBL" id="KAJ3785721.1"/>
    </source>
</evidence>
<keyword evidence="10" id="KW-0732">Signal</keyword>
<accession>A0AA38KSF2</accession>
<keyword evidence="13" id="KW-1185">Reference proteome</keyword>
<evidence type="ECO:0000256" key="9">
    <source>
        <dbReference type="SAM" id="Phobius"/>
    </source>
</evidence>
<keyword evidence="7 9" id="KW-0472">Membrane</keyword>
<name>A0AA38KSF2_9AGAR</name>
<dbReference type="EMBL" id="MU793333">
    <property type="protein sequence ID" value="KAJ3785721.1"/>
    <property type="molecule type" value="Genomic_DNA"/>
</dbReference>
<feature type="region of interest" description="Disordered" evidence="8">
    <location>
        <begin position="200"/>
        <end position="221"/>
    </location>
</feature>
<keyword evidence="4" id="KW-0547">Nucleotide-binding</keyword>
<evidence type="ECO:0000256" key="10">
    <source>
        <dbReference type="SAM" id="SignalP"/>
    </source>
</evidence>
<dbReference type="PANTHER" id="PTHR15549">
    <property type="entry name" value="PAIRED IMMUNOGLOBULIN-LIKE TYPE 2 RECEPTOR"/>
    <property type="match status" value="1"/>
</dbReference>
<evidence type="ECO:0000256" key="7">
    <source>
        <dbReference type="ARBA" id="ARBA00023136"/>
    </source>
</evidence>
<gene>
    <name evidence="12" type="ORF">GGU10DRAFT_353935</name>
</gene>
<reference evidence="12" key="1">
    <citation type="submission" date="2022-08" db="EMBL/GenBank/DDBJ databases">
        <authorList>
            <consortium name="DOE Joint Genome Institute"/>
            <person name="Min B."/>
            <person name="Riley R."/>
            <person name="Sierra-Patev S."/>
            <person name="Naranjo-Ortiz M."/>
            <person name="Looney B."/>
            <person name="Konkel Z."/>
            <person name="Slot J.C."/>
            <person name="Sakamoto Y."/>
            <person name="Steenwyk J.L."/>
            <person name="Rokas A."/>
            <person name="Carro J."/>
            <person name="Camarero S."/>
            <person name="Ferreira P."/>
            <person name="Molpeceres G."/>
            <person name="Ruiz-Duenas F.J."/>
            <person name="Serrano A."/>
            <person name="Henrissat B."/>
            <person name="Drula E."/>
            <person name="Hughes K.W."/>
            <person name="Mata J.L."/>
            <person name="Ishikawa N.K."/>
            <person name="Vargas-Isla R."/>
            <person name="Ushijima S."/>
            <person name="Smith C.A."/>
            <person name="Ahrendt S."/>
            <person name="Andreopoulos W."/>
            <person name="He G."/>
            <person name="Labutti K."/>
            <person name="Lipzen A."/>
            <person name="Ng V."/>
            <person name="Sandor L."/>
            <person name="Barry K."/>
            <person name="Martinez A.T."/>
            <person name="Xiao Y."/>
            <person name="Gibbons J.G."/>
            <person name="Terashima K."/>
            <person name="Hibbett D.S."/>
            <person name="Grigoriev I.V."/>
        </authorList>
    </citation>
    <scope>NUCLEOTIDE SEQUENCE</scope>
    <source>
        <strain evidence="12">TFB10291</strain>
    </source>
</reference>
<keyword evidence="5" id="KW-0067">ATP-binding</keyword>
<evidence type="ECO:0000313" key="13">
    <source>
        <dbReference type="Proteomes" id="UP001163798"/>
    </source>
</evidence>
<dbReference type="InterPro" id="IPR051694">
    <property type="entry name" value="Immunoregulatory_rcpt-like"/>
</dbReference>
<evidence type="ECO:0000256" key="5">
    <source>
        <dbReference type="ARBA" id="ARBA00022840"/>
    </source>
</evidence>
<dbReference type="GO" id="GO:0005524">
    <property type="term" value="F:ATP binding"/>
    <property type="evidence" value="ECO:0007669"/>
    <property type="project" value="UniProtKB-KW"/>
</dbReference>
<dbReference type="AlphaFoldDB" id="A0AA38KSF2"/>
<comment type="subcellular location">
    <subcellularLocation>
        <location evidence="1">Membrane</location>
        <topology evidence="1">Single-pass membrane protein</topology>
    </subcellularLocation>
</comment>
<feature type="compositionally biased region" description="Low complexity" evidence="8">
    <location>
        <begin position="200"/>
        <end position="219"/>
    </location>
</feature>
<feature type="signal peptide" evidence="10">
    <location>
        <begin position="1"/>
        <end position="30"/>
    </location>
</feature>
<evidence type="ECO:0000256" key="1">
    <source>
        <dbReference type="ARBA" id="ARBA00004167"/>
    </source>
</evidence>
<dbReference type="Gene3D" id="2.60.120.260">
    <property type="entry name" value="Galactose-binding domain-like"/>
    <property type="match status" value="1"/>
</dbReference>
<feature type="domain" description="Epidermal growth factor receptor-like transmembrane-juxtamembrane segment" evidence="11">
    <location>
        <begin position="232"/>
        <end position="258"/>
    </location>
</feature>
<organism evidence="12 13">
    <name type="scientific">Lentinula aff. detonsa</name>
    <dbReference type="NCBI Taxonomy" id="2804958"/>
    <lineage>
        <taxon>Eukaryota</taxon>
        <taxon>Fungi</taxon>
        <taxon>Dikarya</taxon>
        <taxon>Basidiomycota</taxon>
        <taxon>Agaricomycotina</taxon>
        <taxon>Agaricomycetes</taxon>
        <taxon>Agaricomycetidae</taxon>
        <taxon>Agaricales</taxon>
        <taxon>Marasmiineae</taxon>
        <taxon>Omphalotaceae</taxon>
        <taxon>Lentinula</taxon>
    </lineage>
</organism>
<feature type="compositionally biased region" description="Polar residues" evidence="8">
    <location>
        <begin position="379"/>
        <end position="390"/>
    </location>
</feature>
<feature type="transmembrane region" description="Helical" evidence="9">
    <location>
        <begin position="229"/>
        <end position="253"/>
    </location>
</feature>
<dbReference type="GO" id="GO:0016020">
    <property type="term" value="C:membrane"/>
    <property type="evidence" value="ECO:0007669"/>
    <property type="project" value="UniProtKB-SubCell"/>
</dbReference>
<keyword evidence="2" id="KW-0597">Phosphoprotein</keyword>
<evidence type="ECO:0000256" key="2">
    <source>
        <dbReference type="ARBA" id="ARBA00022553"/>
    </source>
</evidence>